<gene>
    <name evidence="2" type="ORF">E5222_09015</name>
</gene>
<keyword evidence="3" id="KW-1185">Reference proteome</keyword>
<protein>
    <submittedName>
        <fullName evidence="2">Uncharacterized protein</fullName>
    </submittedName>
</protein>
<organism evidence="2 3">
    <name type="scientific">Alteraurantiacibacter aquimixticola</name>
    <dbReference type="NCBI Taxonomy" id="2489173"/>
    <lineage>
        <taxon>Bacteria</taxon>
        <taxon>Pseudomonadati</taxon>
        <taxon>Pseudomonadota</taxon>
        <taxon>Alphaproteobacteria</taxon>
        <taxon>Sphingomonadales</taxon>
        <taxon>Erythrobacteraceae</taxon>
        <taxon>Alteraurantiacibacter</taxon>
    </lineage>
</organism>
<dbReference type="AlphaFoldDB" id="A0A4T3F0E9"/>
<dbReference type="Proteomes" id="UP000309389">
    <property type="component" value="Unassembled WGS sequence"/>
</dbReference>
<feature type="chain" id="PRO_5020499009" evidence="1">
    <location>
        <begin position="18"/>
        <end position="177"/>
    </location>
</feature>
<dbReference type="RefSeq" id="WP_136693427.1">
    <property type="nucleotide sequence ID" value="NZ_SSHH01000002.1"/>
</dbReference>
<proteinExistence type="predicted"/>
<evidence type="ECO:0000313" key="3">
    <source>
        <dbReference type="Proteomes" id="UP000309389"/>
    </source>
</evidence>
<feature type="signal peptide" evidence="1">
    <location>
        <begin position="1"/>
        <end position="17"/>
    </location>
</feature>
<evidence type="ECO:0000313" key="2">
    <source>
        <dbReference type="EMBL" id="TIX50404.1"/>
    </source>
</evidence>
<reference evidence="2 3" key="1">
    <citation type="submission" date="2019-04" db="EMBL/GenBank/DDBJ databases">
        <title>Altererythrobacter aquimixticola sp. nov., isolated from sediment of junction between the ocean and a freshwater spring.</title>
        <authorList>
            <person name="Yoon J.-H."/>
        </authorList>
    </citation>
    <scope>NUCLEOTIDE SEQUENCE [LARGE SCALE GENOMIC DNA]</scope>
    <source>
        <strain evidence="2 3">SSKS-13</strain>
    </source>
</reference>
<name>A0A4T3F0E9_9SPHN</name>
<accession>A0A4T3F0E9</accession>
<comment type="caution">
    <text evidence="2">The sequence shown here is derived from an EMBL/GenBank/DDBJ whole genome shotgun (WGS) entry which is preliminary data.</text>
</comment>
<sequence length="177" mass="19030">MAFLLSLIAAVGASANATPPNRAAEVFQQVCVDGGGEFAEGEIRPVSAGDVPMRARFVAMMALWGEEWSYNGHRYVEADEMPANVFEITSDERLFLAVPDETPTNPVQSTCTVLVKGDSYRELATYAAALTSSELPDLRRMNARVAFAFGSYGVAVATFDGPGEQWTLIASSPLQQS</sequence>
<keyword evidence="1" id="KW-0732">Signal</keyword>
<dbReference type="EMBL" id="SSHH01000002">
    <property type="protein sequence ID" value="TIX50404.1"/>
    <property type="molecule type" value="Genomic_DNA"/>
</dbReference>
<evidence type="ECO:0000256" key="1">
    <source>
        <dbReference type="SAM" id="SignalP"/>
    </source>
</evidence>